<organism evidence="2 3">
    <name type="scientific">Lacinutrix neustonica</name>
    <dbReference type="NCBI Taxonomy" id="2980107"/>
    <lineage>
        <taxon>Bacteria</taxon>
        <taxon>Pseudomonadati</taxon>
        <taxon>Bacteroidota</taxon>
        <taxon>Flavobacteriia</taxon>
        <taxon>Flavobacteriales</taxon>
        <taxon>Flavobacteriaceae</taxon>
        <taxon>Lacinutrix</taxon>
    </lineage>
</organism>
<protein>
    <recommendedName>
        <fullName evidence="4">POTRA domain-containing protein</fullName>
    </recommendedName>
</protein>
<evidence type="ECO:0000313" key="2">
    <source>
        <dbReference type="EMBL" id="WAC03579.1"/>
    </source>
</evidence>
<dbReference type="EMBL" id="CP113088">
    <property type="protein sequence ID" value="WAC03579.1"/>
    <property type="molecule type" value="Genomic_DNA"/>
</dbReference>
<proteinExistence type="predicted"/>
<keyword evidence="3" id="KW-1185">Reference proteome</keyword>
<dbReference type="Proteomes" id="UP001164705">
    <property type="component" value="Chromosome"/>
</dbReference>
<evidence type="ECO:0000313" key="3">
    <source>
        <dbReference type="Proteomes" id="UP001164705"/>
    </source>
</evidence>
<dbReference type="AlphaFoldDB" id="A0A9E8MZ63"/>
<feature type="signal peptide" evidence="1">
    <location>
        <begin position="1"/>
        <end position="21"/>
    </location>
</feature>
<dbReference type="KEGG" id="lnu:N7U66_08960"/>
<feature type="chain" id="PRO_5039507516" description="POTRA domain-containing protein" evidence="1">
    <location>
        <begin position="22"/>
        <end position="168"/>
    </location>
</feature>
<name>A0A9E8MZ63_9FLAO</name>
<accession>A0A9E8MZ63</accession>
<evidence type="ECO:0000256" key="1">
    <source>
        <dbReference type="SAM" id="SignalP"/>
    </source>
</evidence>
<sequence length="168" mass="19558">MQKRIAFLIFLFTVCSSELKAQNLTLTINGTTEVETKTIDSLDYKKTHSDYASITQEVNILQKRLFRLGYIESKLTSKDKVNDSAIVFNFQLNIKYDTLHIYYNPKVISKKIINLITSKTFDDHFSIAFTEAERVLNFINTQITNEGYPFSKIKLSEIKTERQQNLNR</sequence>
<gene>
    <name evidence="2" type="ORF">N7U66_08960</name>
</gene>
<dbReference type="RefSeq" id="WP_267678213.1">
    <property type="nucleotide sequence ID" value="NZ_CP113088.1"/>
</dbReference>
<keyword evidence="1" id="KW-0732">Signal</keyword>
<reference evidence="2" key="1">
    <citation type="submission" date="2022-11" db="EMBL/GenBank/DDBJ databases">
        <title>Lacinutrix neustonica HL-RS19T sp. nov., isolated from the surface microlayer sample of brackish Lake Shihwa.</title>
        <authorList>
            <person name="Choi J.Y."/>
            <person name="Hwang C.Y."/>
        </authorList>
    </citation>
    <scope>NUCLEOTIDE SEQUENCE</scope>
    <source>
        <strain evidence="2">HL-RS19</strain>
    </source>
</reference>
<evidence type="ECO:0008006" key="4">
    <source>
        <dbReference type="Google" id="ProtNLM"/>
    </source>
</evidence>